<dbReference type="AlphaFoldDB" id="A0A1I2ZTQ1"/>
<accession>A0A1I2ZTQ1</accession>
<reference evidence="2" key="1">
    <citation type="submission" date="2016-10" db="EMBL/GenBank/DDBJ databases">
        <authorList>
            <person name="Varghese N."/>
            <person name="Submissions S."/>
        </authorList>
    </citation>
    <scope>NUCLEOTIDE SEQUENCE [LARGE SCALE GENOMIC DNA]</scope>
    <source>
        <strain evidence="2">LP51</strain>
    </source>
</reference>
<sequence length="242" mass="27921">MTHVLENEVLYRSDDGGTIIYKTYSKELKLYGLLWEAKGKSRFADTTYRHIFPYQEERAAAITDKGKFVWIDTGLQESDMEELDRVLFECESVKSASCSCLGKLSEFDCELCGGSGEIFNELNWRRLDSRGNRMFFEYDNGYDTYSIIVTPSAEFSNINANDVWEEAELESNIRLFIDNHKEQLLGLPLFLHVFITGRDSRLAGVRLIPCSISIELINNLPPDESQQNSFFFDYSTFLKRKS</sequence>
<proteinExistence type="predicted"/>
<gene>
    <name evidence="1" type="ORF">SAMN05421739_1187</name>
</gene>
<keyword evidence="2" id="KW-1185">Reference proteome</keyword>
<name>A0A1I2ZTQ1_9BACT</name>
<protein>
    <submittedName>
        <fullName evidence="1">Uncharacterized protein</fullName>
    </submittedName>
</protein>
<dbReference type="EMBL" id="FOOT01000018">
    <property type="protein sequence ID" value="SFH40461.1"/>
    <property type="molecule type" value="Genomic_DNA"/>
</dbReference>
<dbReference type="STRING" id="1436961.SAMN05421739_1187"/>
<dbReference type="Proteomes" id="UP000198724">
    <property type="component" value="Unassembled WGS sequence"/>
</dbReference>
<organism evidence="1 2">
    <name type="scientific">Pontibacter chinhatensis</name>
    <dbReference type="NCBI Taxonomy" id="1436961"/>
    <lineage>
        <taxon>Bacteria</taxon>
        <taxon>Pseudomonadati</taxon>
        <taxon>Bacteroidota</taxon>
        <taxon>Cytophagia</taxon>
        <taxon>Cytophagales</taxon>
        <taxon>Hymenobacteraceae</taxon>
        <taxon>Pontibacter</taxon>
    </lineage>
</organism>
<evidence type="ECO:0000313" key="1">
    <source>
        <dbReference type="EMBL" id="SFH40461.1"/>
    </source>
</evidence>
<evidence type="ECO:0000313" key="2">
    <source>
        <dbReference type="Proteomes" id="UP000198724"/>
    </source>
</evidence>